<keyword evidence="5 13" id="KW-0808">Transferase</keyword>
<comment type="miscellaneous">
    <text evidence="13">In contrast to other lysine histone methyltransferases, it does not contain a SET domain, suggesting the existence of another mechanism for methylation of lysine residues of histones.</text>
</comment>
<dbReference type="Gene3D" id="3.40.50.150">
    <property type="entry name" value="Vaccinia Virus protein VP39"/>
    <property type="match status" value="1"/>
</dbReference>
<evidence type="ECO:0000256" key="14">
    <source>
        <dbReference type="SAM" id="MobiDB-lite"/>
    </source>
</evidence>
<evidence type="ECO:0000256" key="12">
    <source>
        <dbReference type="ARBA" id="ARBA00047770"/>
    </source>
</evidence>
<gene>
    <name evidence="16" type="ORF">MCHLO_04308</name>
</gene>
<evidence type="ECO:0000256" key="6">
    <source>
        <dbReference type="ARBA" id="ARBA00022691"/>
    </source>
</evidence>
<dbReference type="EC" id="2.1.1.360" evidence="2 13"/>
<evidence type="ECO:0000256" key="11">
    <source>
        <dbReference type="ARBA" id="ARBA00029821"/>
    </source>
</evidence>
<evidence type="ECO:0000256" key="9">
    <source>
        <dbReference type="ARBA" id="ARBA00022853"/>
    </source>
</evidence>
<evidence type="ECO:0000256" key="1">
    <source>
        <dbReference type="ARBA" id="ARBA00004123"/>
    </source>
</evidence>
<dbReference type="EMBL" id="DF842823">
    <property type="protein sequence ID" value="GAT46809.1"/>
    <property type="molecule type" value="Genomic_DNA"/>
</dbReference>
<protein>
    <recommendedName>
        <fullName evidence="3 13">Histone-lysine N-methyltransferase, H3 lysine-79 specific</fullName>
        <ecNumber evidence="2 13">2.1.1.360</ecNumber>
    </recommendedName>
    <alternativeName>
        <fullName evidence="11 13">Histone H3-K79 methyltransferase</fullName>
    </alternativeName>
</protein>
<name>A0ABQ0L8L8_MYCCL</name>
<keyword evidence="8" id="KW-0067">ATP-binding</keyword>
<feature type="domain" description="DOT1" evidence="15">
    <location>
        <begin position="8"/>
        <end position="327"/>
    </location>
</feature>
<evidence type="ECO:0000256" key="13">
    <source>
        <dbReference type="RuleBase" id="RU271113"/>
    </source>
</evidence>
<keyword evidence="6 13" id="KW-0949">S-adenosyl-L-methionine</keyword>
<comment type="catalytic activity">
    <reaction evidence="12 13">
        <text>L-lysyl(79)-[histone H3] + 3 S-adenosyl-L-methionine = N(6),N(6),N(6)-trimethyl-L-lysyl(79)-[histone H3] + 3 S-adenosyl-L-homocysteine + 3 H(+)</text>
        <dbReference type="Rhea" id="RHEA:60328"/>
        <dbReference type="Rhea" id="RHEA-COMP:15549"/>
        <dbReference type="Rhea" id="RHEA-COMP:15552"/>
        <dbReference type="ChEBI" id="CHEBI:15378"/>
        <dbReference type="ChEBI" id="CHEBI:29969"/>
        <dbReference type="ChEBI" id="CHEBI:57856"/>
        <dbReference type="ChEBI" id="CHEBI:59789"/>
        <dbReference type="ChEBI" id="CHEBI:61961"/>
        <dbReference type="EC" id="2.1.1.360"/>
    </reaction>
</comment>
<proteinExistence type="inferred from homology"/>
<dbReference type="PANTHER" id="PTHR21451">
    <property type="entry name" value="HISTONE H3 METHYLTRANSFERASE"/>
    <property type="match status" value="1"/>
</dbReference>
<dbReference type="SUPFAM" id="SSF53335">
    <property type="entry name" value="S-adenosyl-L-methionine-dependent methyltransferases"/>
    <property type="match status" value="1"/>
</dbReference>
<evidence type="ECO:0000256" key="10">
    <source>
        <dbReference type="ARBA" id="ARBA00023242"/>
    </source>
</evidence>
<keyword evidence="4 13" id="KW-0489">Methyltransferase</keyword>
<reference evidence="16" key="1">
    <citation type="submission" date="2014-09" db="EMBL/GenBank/DDBJ databases">
        <title>Genome sequence of the luminous mushroom Mycena chlorophos for searching fungal bioluminescence genes.</title>
        <authorList>
            <person name="Tanaka Y."/>
            <person name="Kasuga D."/>
            <person name="Oba Y."/>
            <person name="Hase S."/>
            <person name="Sato K."/>
            <person name="Oba Y."/>
            <person name="Sakakibara Y."/>
        </authorList>
    </citation>
    <scope>NUCLEOTIDE SEQUENCE</scope>
</reference>
<dbReference type="Pfam" id="PF08123">
    <property type="entry name" value="DOT1"/>
    <property type="match status" value="1"/>
</dbReference>
<evidence type="ECO:0000256" key="7">
    <source>
        <dbReference type="ARBA" id="ARBA00022741"/>
    </source>
</evidence>
<dbReference type="Pfam" id="PF00176">
    <property type="entry name" value="SNF2-rel_dom"/>
    <property type="match status" value="1"/>
</dbReference>
<dbReference type="Proteomes" id="UP000815677">
    <property type="component" value="Unassembled WGS sequence"/>
</dbReference>
<organism evidence="16 17">
    <name type="scientific">Mycena chlorophos</name>
    <name type="common">Agaric fungus</name>
    <name type="synonym">Agaricus chlorophos</name>
    <dbReference type="NCBI Taxonomy" id="658473"/>
    <lineage>
        <taxon>Eukaryota</taxon>
        <taxon>Fungi</taxon>
        <taxon>Dikarya</taxon>
        <taxon>Basidiomycota</taxon>
        <taxon>Agaricomycotina</taxon>
        <taxon>Agaricomycetes</taxon>
        <taxon>Agaricomycetidae</taxon>
        <taxon>Agaricales</taxon>
        <taxon>Marasmiineae</taxon>
        <taxon>Mycenaceae</taxon>
        <taxon>Mycena</taxon>
    </lineage>
</organism>
<evidence type="ECO:0000256" key="5">
    <source>
        <dbReference type="ARBA" id="ARBA00022679"/>
    </source>
</evidence>
<evidence type="ECO:0000256" key="4">
    <source>
        <dbReference type="ARBA" id="ARBA00022603"/>
    </source>
</evidence>
<dbReference type="InterPro" id="IPR030445">
    <property type="entry name" value="H3-K79_meTrfase"/>
</dbReference>
<comment type="function">
    <text evidence="13">Histone methyltransferase that specifically trimethylates histone H3 to form H3K79me3. This methylation is required for telomere silencing and for the pachytene checkpoint during the meiotic cell cycle by allowing the recruitment of RAD9 to double strand breaks. Nucleosomes are preferred as substrate compared to free histone.</text>
</comment>
<accession>A0ABQ0L8L8</accession>
<comment type="subcellular location">
    <subcellularLocation>
        <location evidence="1 13">Nucleus</location>
    </subcellularLocation>
</comment>
<dbReference type="InterPro" id="IPR029063">
    <property type="entry name" value="SAM-dependent_MTases_sf"/>
</dbReference>
<dbReference type="InterPro" id="IPR000330">
    <property type="entry name" value="SNF2_N"/>
</dbReference>
<dbReference type="InterPro" id="IPR025789">
    <property type="entry name" value="DOT1_dom"/>
</dbReference>
<feature type="region of interest" description="Disordered" evidence="14">
    <location>
        <begin position="328"/>
        <end position="372"/>
    </location>
</feature>
<keyword evidence="10 13" id="KW-0539">Nucleus</keyword>
<keyword evidence="17" id="KW-1185">Reference proteome</keyword>
<evidence type="ECO:0000259" key="15">
    <source>
        <dbReference type="PROSITE" id="PS51569"/>
    </source>
</evidence>
<evidence type="ECO:0000256" key="8">
    <source>
        <dbReference type="ARBA" id="ARBA00022840"/>
    </source>
</evidence>
<evidence type="ECO:0000313" key="17">
    <source>
        <dbReference type="Proteomes" id="UP000815677"/>
    </source>
</evidence>
<dbReference type="PANTHER" id="PTHR21451:SF0">
    <property type="entry name" value="HISTONE-LYSINE N-METHYLTRANSFERASE, H3 LYSINE-79 SPECIFIC"/>
    <property type="match status" value="1"/>
</dbReference>
<evidence type="ECO:0000313" key="16">
    <source>
        <dbReference type="EMBL" id="GAT46809.1"/>
    </source>
</evidence>
<sequence>MLPDYFTPHQQLDLFGAIPTTTGFVGLAEEAILPSQPAGQSRALLQELWDALRSKDGPAFVGAVRKINNVFRESKDENHISRAVDSWTHQELPRSLVLHLVEQTYQRCVTPHIKDITSAKGFSNKTYGELRPNLVADIVQRTGLDENSLYLDLGSGIANTVTHASLQSGCRSYGIEVDEGRGWIAEDVVKDFSARCSVWGLKCGKVELERGDILESTHLQALIQEADVALLSNTVFSSELTEKVRPYLRKFKTGARIVSLVPLNQYYGKRASKHANNLAGLWSLLNFILPDIFTHLDVFQEWFSLPRMSEQLDMKGWKICRMDGSAPPLEHRDQMDEYQNGGDAPQSPADYAGPDTSYRAAAQSPSESNLELLEEPPLSATLPWRRRSGDFKIGDLGSVAQHPSLARFCLGFHHQPPSFRYHFPHSPPPIRVQAARVLDDILVVVPRNLSSTGELQAQVLLAQQVVIESGVQLRRMGLETLHQILEASGHALVVGWETIFEMLGSVCQPRSRSEDVLSLPPSLVKSTITTKPICYRTALLRCRRSSSFGGSASYHLSTACQ</sequence>
<dbReference type="PROSITE" id="PS51569">
    <property type="entry name" value="DOT1"/>
    <property type="match status" value="1"/>
</dbReference>
<keyword evidence="7" id="KW-0547">Nucleotide-binding</keyword>
<evidence type="ECO:0000256" key="3">
    <source>
        <dbReference type="ARBA" id="ARBA00020987"/>
    </source>
</evidence>
<evidence type="ECO:0000256" key="2">
    <source>
        <dbReference type="ARBA" id="ARBA00012190"/>
    </source>
</evidence>
<comment type="activity regulation">
    <text evidence="13">Ubiquitination of histone H2B to form H2BK123ub1 is required for efficient DOT1 methyltransferase activity on histone H3.</text>
</comment>
<keyword evidence="9 13" id="KW-0156">Chromatin regulator</keyword>
<dbReference type="Gene3D" id="1.10.260.170">
    <property type="match status" value="1"/>
</dbReference>
<comment type="similarity">
    <text evidence="13">Belongs to the class I-like SAM-binding methyltransferase superfamily. DOT1 family.</text>
</comment>